<evidence type="ECO:0000313" key="3">
    <source>
        <dbReference type="Proteomes" id="UP000059680"/>
    </source>
</evidence>
<feature type="compositionally biased region" description="Basic and acidic residues" evidence="1">
    <location>
        <begin position="115"/>
        <end position="127"/>
    </location>
</feature>
<dbReference type="AlphaFoldDB" id="A0A0P0UYW4"/>
<gene>
    <name evidence="2" type="ordered locus">Os01g0153625</name>
    <name evidence="2" type="ORF">OSNPB_010153625</name>
</gene>
<evidence type="ECO:0000313" key="2">
    <source>
        <dbReference type="EMBL" id="BAS70460.1"/>
    </source>
</evidence>
<organism evidence="2 3">
    <name type="scientific">Oryza sativa subsp. japonica</name>
    <name type="common">Rice</name>
    <dbReference type="NCBI Taxonomy" id="39947"/>
    <lineage>
        <taxon>Eukaryota</taxon>
        <taxon>Viridiplantae</taxon>
        <taxon>Streptophyta</taxon>
        <taxon>Embryophyta</taxon>
        <taxon>Tracheophyta</taxon>
        <taxon>Spermatophyta</taxon>
        <taxon>Magnoliopsida</taxon>
        <taxon>Liliopsida</taxon>
        <taxon>Poales</taxon>
        <taxon>Poaceae</taxon>
        <taxon>BOP clade</taxon>
        <taxon>Oryzoideae</taxon>
        <taxon>Oryzeae</taxon>
        <taxon>Oryzinae</taxon>
        <taxon>Oryza</taxon>
        <taxon>Oryza sativa</taxon>
    </lineage>
</organism>
<protein>
    <submittedName>
        <fullName evidence="2">Os01g0153625 protein</fullName>
    </submittedName>
</protein>
<feature type="compositionally biased region" description="Basic residues" evidence="1">
    <location>
        <begin position="218"/>
        <end position="238"/>
    </location>
</feature>
<feature type="compositionally biased region" description="Basic residues" evidence="1">
    <location>
        <begin position="101"/>
        <end position="114"/>
    </location>
</feature>
<dbReference type="SMR" id="A0A0P0UYW4"/>
<proteinExistence type="predicted"/>
<feature type="region of interest" description="Disordered" evidence="1">
    <location>
        <begin position="50"/>
        <end position="141"/>
    </location>
</feature>
<dbReference type="Proteomes" id="UP000059680">
    <property type="component" value="Chromosome 1"/>
</dbReference>
<accession>A0A0P0UYW4</accession>
<sequence length="238" mass="27028">HLLVADLDRLFLERGEVLDAELAEQRDAGDARHGHEGEVVHDGVRHHVPHEPFASLGGGEAGRTAAARVRRHPRAEGRERRLQRRQRRGRRPDGRTLVGRVARRRRRRRRRSNVRRLDARGLDEGREATGGGGEAGVRRRRVQQRVARLRALHVRGVHPPHAGVHVRDAAERVLAREQLHHGADRHGEEPDEEVDDVLAGLGEEHDLGLLGDEQLDGRRRRRRRVRRSARRRHGGGVA</sequence>
<reference evidence="3" key="1">
    <citation type="journal article" date="2005" name="Nature">
        <title>The map-based sequence of the rice genome.</title>
        <authorList>
            <consortium name="International rice genome sequencing project (IRGSP)"/>
            <person name="Matsumoto T."/>
            <person name="Wu J."/>
            <person name="Kanamori H."/>
            <person name="Katayose Y."/>
            <person name="Fujisawa M."/>
            <person name="Namiki N."/>
            <person name="Mizuno H."/>
            <person name="Yamamoto K."/>
            <person name="Antonio B.A."/>
            <person name="Baba T."/>
            <person name="Sakata K."/>
            <person name="Nagamura Y."/>
            <person name="Aoki H."/>
            <person name="Arikawa K."/>
            <person name="Arita K."/>
            <person name="Bito T."/>
            <person name="Chiden Y."/>
            <person name="Fujitsuka N."/>
            <person name="Fukunaka R."/>
            <person name="Hamada M."/>
            <person name="Harada C."/>
            <person name="Hayashi A."/>
            <person name="Hijishita S."/>
            <person name="Honda M."/>
            <person name="Hosokawa S."/>
            <person name="Ichikawa Y."/>
            <person name="Idonuma A."/>
            <person name="Iijima M."/>
            <person name="Ikeda M."/>
            <person name="Ikeno M."/>
            <person name="Ito K."/>
            <person name="Ito S."/>
            <person name="Ito T."/>
            <person name="Ito Y."/>
            <person name="Ito Y."/>
            <person name="Iwabuchi A."/>
            <person name="Kamiya K."/>
            <person name="Karasawa W."/>
            <person name="Kurita K."/>
            <person name="Katagiri S."/>
            <person name="Kikuta A."/>
            <person name="Kobayashi H."/>
            <person name="Kobayashi N."/>
            <person name="Machita K."/>
            <person name="Maehara T."/>
            <person name="Masukawa M."/>
            <person name="Mizubayashi T."/>
            <person name="Mukai Y."/>
            <person name="Nagasaki H."/>
            <person name="Nagata Y."/>
            <person name="Naito S."/>
            <person name="Nakashima M."/>
            <person name="Nakama Y."/>
            <person name="Nakamichi Y."/>
            <person name="Nakamura M."/>
            <person name="Meguro A."/>
            <person name="Negishi M."/>
            <person name="Ohta I."/>
            <person name="Ohta T."/>
            <person name="Okamoto M."/>
            <person name="Ono N."/>
            <person name="Saji S."/>
            <person name="Sakaguchi M."/>
            <person name="Sakai K."/>
            <person name="Shibata M."/>
            <person name="Shimokawa T."/>
            <person name="Song J."/>
            <person name="Takazaki Y."/>
            <person name="Terasawa K."/>
            <person name="Tsugane M."/>
            <person name="Tsuji K."/>
            <person name="Ueda S."/>
            <person name="Waki K."/>
            <person name="Yamagata H."/>
            <person name="Yamamoto M."/>
            <person name="Yamamoto S."/>
            <person name="Yamane H."/>
            <person name="Yoshiki S."/>
            <person name="Yoshihara R."/>
            <person name="Yukawa K."/>
            <person name="Zhong H."/>
            <person name="Yano M."/>
            <person name="Yuan Q."/>
            <person name="Ouyang S."/>
            <person name="Liu J."/>
            <person name="Jones K.M."/>
            <person name="Gansberger K."/>
            <person name="Moffat K."/>
            <person name="Hill J."/>
            <person name="Bera J."/>
            <person name="Fadrosh D."/>
            <person name="Jin S."/>
            <person name="Johri S."/>
            <person name="Kim M."/>
            <person name="Overton L."/>
            <person name="Reardon M."/>
            <person name="Tsitrin T."/>
            <person name="Vuong H."/>
            <person name="Weaver B."/>
            <person name="Ciecko A."/>
            <person name="Tallon L."/>
            <person name="Jackson J."/>
            <person name="Pai G."/>
            <person name="Aken S.V."/>
            <person name="Utterback T."/>
            <person name="Reidmuller S."/>
            <person name="Feldblyum T."/>
            <person name="Hsiao J."/>
            <person name="Zismann V."/>
            <person name="Iobst S."/>
            <person name="de Vazeille A.R."/>
            <person name="Buell C.R."/>
            <person name="Ying K."/>
            <person name="Li Y."/>
            <person name="Lu T."/>
            <person name="Huang Y."/>
            <person name="Zhao Q."/>
            <person name="Feng Q."/>
            <person name="Zhang L."/>
            <person name="Zhu J."/>
            <person name="Weng Q."/>
            <person name="Mu J."/>
            <person name="Lu Y."/>
            <person name="Fan D."/>
            <person name="Liu Y."/>
            <person name="Guan J."/>
            <person name="Zhang Y."/>
            <person name="Yu S."/>
            <person name="Liu X."/>
            <person name="Zhang Y."/>
            <person name="Hong G."/>
            <person name="Han B."/>
            <person name="Choisne N."/>
            <person name="Demange N."/>
            <person name="Orjeda G."/>
            <person name="Samain S."/>
            <person name="Cattolico L."/>
            <person name="Pelletier E."/>
            <person name="Couloux A."/>
            <person name="Segurens B."/>
            <person name="Wincker P."/>
            <person name="D'Hont A."/>
            <person name="Scarpelli C."/>
            <person name="Weissenbach J."/>
            <person name="Salanoubat M."/>
            <person name="Quetier F."/>
            <person name="Yu Y."/>
            <person name="Kim H.R."/>
            <person name="Rambo T."/>
            <person name="Currie J."/>
            <person name="Collura K."/>
            <person name="Luo M."/>
            <person name="Yang T."/>
            <person name="Ammiraju J.S.S."/>
            <person name="Engler F."/>
            <person name="Soderlund C."/>
            <person name="Wing R.A."/>
            <person name="Palmer L.E."/>
            <person name="de la Bastide M."/>
            <person name="Spiegel L."/>
            <person name="Nascimento L."/>
            <person name="Zutavern T."/>
            <person name="O'Shaughnessy A."/>
            <person name="Dike S."/>
            <person name="Dedhia N."/>
            <person name="Preston R."/>
            <person name="Balija V."/>
            <person name="McCombie W.R."/>
            <person name="Chow T."/>
            <person name="Chen H."/>
            <person name="Chung M."/>
            <person name="Chen C."/>
            <person name="Shaw J."/>
            <person name="Wu H."/>
            <person name="Hsiao K."/>
            <person name="Chao Y."/>
            <person name="Chu M."/>
            <person name="Cheng C."/>
            <person name="Hour A."/>
            <person name="Lee P."/>
            <person name="Lin S."/>
            <person name="Lin Y."/>
            <person name="Liou J."/>
            <person name="Liu S."/>
            <person name="Hsing Y."/>
            <person name="Raghuvanshi S."/>
            <person name="Mohanty A."/>
            <person name="Bharti A.K."/>
            <person name="Gaur A."/>
            <person name="Gupta V."/>
            <person name="Kumar D."/>
            <person name="Ravi V."/>
            <person name="Vij S."/>
            <person name="Kapur A."/>
            <person name="Khurana P."/>
            <person name="Khurana P."/>
            <person name="Khurana J.P."/>
            <person name="Tyagi A.K."/>
            <person name="Gaikwad K."/>
            <person name="Singh A."/>
            <person name="Dalal V."/>
            <person name="Srivastava S."/>
            <person name="Dixit A."/>
            <person name="Pal A.K."/>
            <person name="Ghazi I.A."/>
            <person name="Yadav M."/>
            <person name="Pandit A."/>
            <person name="Bhargava A."/>
            <person name="Sureshbabu K."/>
            <person name="Batra K."/>
            <person name="Sharma T.R."/>
            <person name="Mohapatra T."/>
            <person name="Singh N.K."/>
            <person name="Messing J."/>
            <person name="Nelson A.B."/>
            <person name="Fuks G."/>
            <person name="Kavchok S."/>
            <person name="Keizer G."/>
            <person name="Linton E."/>
            <person name="Llaca V."/>
            <person name="Song R."/>
            <person name="Tanyolac B."/>
            <person name="Young S."/>
            <person name="Ho-Il K."/>
            <person name="Hahn J.H."/>
            <person name="Sangsakoo G."/>
            <person name="Vanavichit A."/>
            <person name="de Mattos Luiz.A.T."/>
            <person name="Zimmer P.D."/>
            <person name="Malone G."/>
            <person name="Dellagostin O."/>
            <person name="de Oliveira A.C."/>
            <person name="Bevan M."/>
            <person name="Bancroft I."/>
            <person name="Minx P."/>
            <person name="Cordum H."/>
            <person name="Wilson R."/>
            <person name="Cheng Z."/>
            <person name="Jin W."/>
            <person name="Jiang J."/>
            <person name="Leong S.A."/>
            <person name="Iwama H."/>
            <person name="Gojobori T."/>
            <person name="Itoh T."/>
            <person name="Niimura Y."/>
            <person name="Fujii Y."/>
            <person name="Habara T."/>
            <person name="Sakai H."/>
            <person name="Sato Y."/>
            <person name="Wilson G."/>
            <person name="Kumar K."/>
            <person name="McCouch S."/>
            <person name="Juretic N."/>
            <person name="Hoen D."/>
            <person name="Wright S."/>
            <person name="Bruskiewich R."/>
            <person name="Bureau T."/>
            <person name="Miyao A."/>
            <person name="Hirochika H."/>
            <person name="Nishikawa T."/>
            <person name="Kadowaki K."/>
            <person name="Sugiura M."/>
            <person name="Burr B."/>
            <person name="Sasaki T."/>
        </authorList>
    </citation>
    <scope>NUCLEOTIDE SEQUENCE [LARGE SCALE GENOMIC DNA]</scope>
    <source>
        <strain evidence="3">cv. Nipponbare</strain>
    </source>
</reference>
<feature type="non-terminal residue" evidence="2">
    <location>
        <position position="238"/>
    </location>
</feature>
<feature type="compositionally biased region" description="Basic residues" evidence="1">
    <location>
        <begin position="81"/>
        <end position="90"/>
    </location>
</feature>
<dbReference type="FunCoup" id="A0A0P0UYW4">
    <property type="interactions" value="331"/>
</dbReference>
<reference evidence="2 3" key="2">
    <citation type="journal article" date="2013" name="Plant Cell Physiol.">
        <title>Rice Annotation Project Database (RAP-DB): an integrative and interactive database for rice genomics.</title>
        <authorList>
            <person name="Sakai H."/>
            <person name="Lee S.S."/>
            <person name="Tanaka T."/>
            <person name="Numa H."/>
            <person name="Kim J."/>
            <person name="Kawahara Y."/>
            <person name="Wakimoto H."/>
            <person name="Yang C.C."/>
            <person name="Iwamoto M."/>
            <person name="Abe T."/>
            <person name="Yamada Y."/>
            <person name="Muto A."/>
            <person name="Inokuchi H."/>
            <person name="Ikemura T."/>
            <person name="Matsumoto T."/>
            <person name="Sasaki T."/>
            <person name="Itoh T."/>
        </authorList>
    </citation>
    <scope>NUCLEOTIDE SEQUENCE [LARGE SCALE GENOMIC DNA]</scope>
    <source>
        <strain evidence="3">cv. Nipponbare</strain>
    </source>
</reference>
<dbReference type="InParanoid" id="A0A0P0UYW4"/>
<name>A0A0P0UYW4_ORYSJ</name>
<reference evidence="2 3" key="3">
    <citation type="journal article" date="2013" name="Rice">
        <title>Improvement of the Oryza sativa Nipponbare reference genome using next generation sequence and optical map data.</title>
        <authorList>
            <person name="Kawahara Y."/>
            <person name="de la Bastide M."/>
            <person name="Hamilton J.P."/>
            <person name="Kanamori H."/>
            <person name="McCombie W.R."/>
            <person name="Ouyang S."/>
            <person name="Schwartz D.C."/>
            <person name="Tanaka T."/>
            <person name="Wu J."/>
            <person name="Zhou S."/>
            <person name="Childs K.L."/>
            <person name="Davidson R.M."/>
            <person name="Lin H."/>
            <person name="Quesada-Ocampo L."/>
            <person name="Vaillancourt B."/>
            <person name="Sakai H."/>
            <person name="Lee S.S."/>
            <person name="Kim J."/>
            <person name="Numa H."/>
            <person name="Itoh T."/>
            <person name="Buell C.R."/>
            <person name="Matsumoto T."/>
        </authorList>
    </citation>
    <scope>NUCLEOTIDE SEQUENCE [LARGE SCALE GENOMIC DNA]</scope>
    <source>
        <strain evidence="3">cv. Nipponbare</strain>
    </source>
</reference>
<keyword evidence="3" id="KW-1185">Reference proteome</keyword>
<feature type="region of interest" description="Disordered" evidence="1">
    <location>
        <begin position="209"/>
        <end position="238"/>
    </location>
</feature>
<dbReference type="EMBL" id="AP014957">
    <property type="protein sequence ID" value="BAS70460.1"/>
    <property type="molecule type" value="Genomic_DNA"/>
</dbReference>
<evidence type="ECO:0000256" key="1">
    <source>
        <dbReference type="SAM" id="MobiDB-lite"/>
    </source>
</evidence>
<feature type="non-terminal residue" evidence="2">
    <location>
        <position position="1"/>
    </location>
</feature>
<dbReference type="PaxDb" id="39947-A0A0P0UYW4"/>